<dbReference type="NCBIfam" id="TIGR04131">
    <property type="entry name" value="Bac_Flav_CTERM"/>
    <property type="match status" value="1"/>
</dbReference>
<dbReference type="RefSeq" id="WP_069831746.1">
    <property type="nucleotide sequence ID" value="NZ_MDJD01000054.1"/>
</dbReference>
<dbReference type="InterPro" id="IPR026341">
    <property type="entry name" value="T9SS_type_B"/>
</dbReference>
<name>A0A1E5SIX5_9FLAO</name>
<evidence type="ECO:0000313" key="3">
    <source>
        <dbReference type="Proteomes" id="UP000095713"/>
    </source>
</evidence>
<dbReference type="Gene3D" id="2.60.40.1220">
    <property type="match status" value="5"/>
</dbReference>
<accession>A0A1E5SIX5</accession>
<dbReference type="AlphaFoldDB" id="A0A1E5SIX5"/>
<evidence type="ECO:0000313" key="2">
    <source>
        <dbReference type="EMBL" id="OEJ99063.1"/>
    </source>
</evidence>
<gene>
    <name evidence="2" type="ORF">A8C32_07755</name>
</gene>
<dbReference type="Gene3D" id="2.60.120.260">
    <property type="entry name" value="Galactose-binding domain-like"/>
    <property type="match status" value="2"/>
</dbReference>
<proteinExistence type="predicted"/>
<keyword evidence="1" id="KW-0732">Signal</keyword>
<reference evidence="2 3" key="1">
    <citation type="submission" date="2016-05" db="EMBL/GenBank/DDBJ databases">
        <title>Draft Genome Sequence of Algibacter sp. Strain SK-16 Isolated from the Surface Water of Aburatsubo Inlet.</title>
        <authorList>
            <person name="Wong S.-K."/>
            <person name="Yoshizawa S."/>
            <person name="Nakajima Y."/>
            <person name="Ogura Y."/>
            <person name="Tetsuya H."/>
            <person name="Hamasaki K."/>
        </authorList>
    </citation>
    <scope>NUCLEOTIDE SEQUENCE [LARGE SCALE GENOMIC DNA]</scope>
    <source>
        <strain evidence="2 3">SK-16</strain>
    </source>
</reference>
<dbReference type="Pfam" id="PF13585">
    <property type="entry name" value="CHU_C"/>
    <property type="match status" value="1"/>
</dbReference>
<dbReference type="Proteomes" id="UP000095713">
    <property type="component" value="Unassembled WGS sequence"/>
</dbReference>
<organism evidence="2 3">
    <name type="scientific">Flavivirga aquatica</name>
    <dbReference type="NCBI Taxonomy" id="1849968"/>
    <lineage>
        <taxon>Bacteria</taxon>
        <taxon>Pseudomonadati</taxon>
        <taxon>Bacteroidota</taxon>
        <taxon>Flavobacteriia</taxon>
        <taxon>Flavobacteriales</taxon>
        <taxon>Flavobacteriaceae</taxon>
        <taxon>Flavivirga</taxon>
    </lineage>
</organism>
<keyword evidence="3" id="KW-1185">Reference proteome</keyword>
<sequence length="957" mass="102016">MKSISKLFILINLLFTVHAIGQNLLINGDFEAGGAGTGFTVPNYTLYTSTTGDTYPGSYAISSNPSALNRYFIPSIMDHSPGSGNTMMVIDGSTNANASFWSAGNNATGLCGLTVGSSYTFSYWVRTVSSTTVDATTQPNIVPNFTNATGTIILGNPTIGLPSEDWQQVIYRFVPTGPCVNINLVNINLNSGGNDFILDDLEVSLQLCTPTILSINNPDPVCEPNTVDITLPAVTAGSIGGGTLTYWTDALATLPLTNPASISISGTYYIKSSSGATCSDTKSVAVVIKPTVIPLFTQVNPICVGEVLNPLPIISNNGVVGTWSPVLDNTTTKTYTFTPDSSANPNLVFNGDFSKGNVGFTTDYTNISNSNGTRQGVYGITTNSSLWFSSLSSCLDNSGTGNFMVVDASTTNGGNDKVWCQTIPVTPGENFVFSYYTQSVSSGSPARFEVEINGISIGTNDLDFSTCNWVQNSIPWNSGAATSAEICIFDRNTDSFGNDFGIDDISLTALGIQCANTVDMTITVNPSTTATFAPITPICSGDSLAPLPTTSLEGITGTWSPVLNNMVTTTYTFTPDIGQCASSILTDLTITVTSGTITPTFKSINPICSGDPLDPLPVRSIEGVTGTWFPELDNTVTTTYTFTPDVGQCTSAALTQLTITVNSLITPTFTPITDICSGDMLTPLPNSSLEGITGTWSPALDNRATTLYTFTPDAGQCSDIASLGIIVNRPVVPEFNILSSICAGDTAPVLNVTSLNGITGSWSPSVVDNMSSGDYIFTPNTSVCVVPQTITITVNQPTIVDFSIDIGEAFSGDRRIIVNTSGVSNYEYQLDTETPQLSNVFENVSSGRHTITVSDANGCSEAISKEVLILDYPKFFTPNADGINDNWNINSLANQPDTRIYIYNRYGKLLKEITSMNLGWDGTYKGKNMPSSDYWFVVEYSLDSKREQFKSHFTLKR</sequence>
<dbReference type="OrthoDB" id="1391397at2"/>
<evidence type="ECO:0000256" key="1">
    <source>
        <dbReference type="ARBA" id="ARBA00022729"/>
    </source>
</evidence>
<comment type="caution">
    <text evidence="2">The sequence shown here is derived from an EMBL/GenBank/DDBJ whole genome shotgun (WGS) entry which is preliminary data.</text>
</comment>
<dbReference type="InterPro" id="IPR014755">
    <property type="entry name" value="Cu-Rt/internalin_Ig-like"/>
</dbReference>
<dbReference type="STRING" id="1849968.A8C32_07755"/>
<dbReference type="EMBL" id="MDJD01000054">
    <property type="protein sequence ID" value="OEJ99063.1"/>
    <property type="molecule type" value="Genomic_DNA"/>
</dbReference>
<protein>
    <recommendedName>
        <fullName evidence="4">MAM domain-containing protein</fullName>
    </recommendedName>
</protein>
<evidence type="ECO:0008006" key="4">
    <source>
        <dbReference type="Google" id="ProtNLM"/>
    </source>
</evidence>